<dbReference type="EnsemblMetazoa" id="ISCW006767-RA">
    <property type="protein sequence ID" value="ISCW006767-PA"/>
    <property type="gene ID" value="ISCW006767"/>
</dbReference>
<dbReference type="AlphaFoldDB" id="B7PLW2"/>
<proteinExistence type="predicted"/>
<dbReference type="PaxDb" id="6945-B7PLW2"/>
<name>B7PLW2_IXOSC</name>
<protein>
    <submittedName>
        <fullName evidence="1 2">Uncharacterized protein</fullName>
    </submittedName>
</protein>
<accession>B7PLW2</accession>
<dbReference type="HOGENOM" id="CLU_2707529_0_0_1"/>
<dbReference type="Proteomes" id="UP000001555">
    <property type="component" value="Unassembled WGS sequence"/>
</dbReference>
<dbReference type="VEuPathDB" id="VectorBase:ISCW006767"/>
<organism>
    <name type="scientific">Ixodes scapularis</name>
    <name type="common">Black-legged tick</name>
    <name type="synonym">Deer tick</name>
    <dbReference type="NCBI Taxonomy" id="6945"/>
    <lineage>
        <taxon>Eukaryota</taxon>
        <taxon>Metazoa</taxon>
        <taxon>Ecdysozoa</taxon>
        <taxon>Arthropoda</taxon>
        <taxon>Chelicerata</taxon>
        <taxon>Arachnida</taxon>
        <taxon>Acari</taxon>
        <taxon>Parasitiformes</taxon>
        <taxon>Ixodida</taxon>
        <taxon>Ixodoidea</taxon>
        <taxon>Ixodidae</taxon>
        <taxon>Ixodinae</taxon>
        <taxon>Ixodes</taxon>
    </lineage>
</organism>
<dbReference type="InParanoid" id="B7PLW2"/>
<evidence type="ECO:0000313" key="1">
    <source>
        <dbReference type="EMBL" id="EEC07584.1"/>
    </source>
</evidence>
<dbReference type="EMBL" id="ABJB010412916">
    <property type="status" value="NOT_ANNOTATED_CDS"/>
    <property type="molecule type" value="Genomic_DNA"/>
</dbReference>
<evidence type="ECO:0000313" key="2">
    <source>
        <dbReference type="EnsemblMetazoa" id="ISCW006767-PA"/>
    </source>
</evidence>
<evidence type="ECO:0000313" key="3">
    <source>
        <dbReference type="Proteomes" id="UP000001555"/>
    </source>
</evidence>
<dbReference type="EMBL" id="DS743848">
    <property type="protein sequence ID" value="EEC07584.1"/>
    <property type="molecule type" value="Genomic_DNA"/>
</dbReference>
<dbReference type="VEuPathDB" id="VectorBase:ISCI006767"/>
<reference evidence="1 3" key="1">
    <citation type="submission" date="2008-03" db="EMBL/GenBank/DDBJ databases">
        <title>Annotation of Ixodes scapularis.</title>
        <authorList>
            <consortium name="Ixodes scapularis Genome Project Consortium"/>
            <person name="Caler E."/>
            <person name="Hannick L.I."/>
            <person name="Bidwell S."/>
            <person name="Joardar V."/>
            <person name="Thiagarajan M."/>
            <person name="Amedeo P."/>
            <person name="Galinsky K.J."/>
            <person name="Schobel S."/>
            <person name="Inman J."/>
            <person name="Hostetler J."/>
            <person name="Miller J."/>
            <person name="Hammond M."/>
            <person name="Megy K."/>
            <person name="Lawson D."/>
            <person name="Kodira C."/>
            <person name="Sutton G."/>
            <person name="Meyer J."/>
            <person name="Hill C.A."/>
            <person name="Birren B."/>
            <person name="Nene V."/>
            <person name="Collins F."/>
            <person name="Alarcon-Chaidez F."/>
            <person name="Wikel S."/>
            <person name="Strausberg R."/>
        </authorList>
    </citation>
    <scope>NUCLEOTIDE SEQUENCE [LARGE SCALE GENOMIC DNA]</scope>
    <source>
        <strain evidence="3">Wikel</strain>
        <strain evidence="1">Wikel colony</strain>
    </source>
</reference>
<gene>
    <name evidence="1" type="ORF">IscW_ISCW006767</name>
</gene>
<keyword evidence="3" id="KW-1185">Reference proteome</keyword>
<reference evidence="2" key="2">
    <citation type="submission" date="2020-05" db="UniProtKB">
        <authorList>
            <consortium name="EnsemblMetazoa"/>
        </authorList>
    </citation>
    <scope>IDENTIFICATION</scope>
    <source>
        <strain evidence="2">wikel</strain>
    </source>
</reference>
<sequence length="73" mass="7731">MPELATPAVRCASFLSSLVLLISSEAVPGQAAAILLVLMLDVMGLPTHHDPAFTVSLRGSDRAAVLRFSIRDN</sequence>